<dbReference type="GO" id="GO:0036064">
    <property type="term" value="C:ciliary basal body"/>
    <property type="evidence" value="ECO:0000318"/>
    <property type="project" value="GO_Central"/>
</dbReference>
<dbReference type="Pfam" id="PF03133">
    <property type="entry name" value="TTL"/>
    <property type="match status" value="1"/>
</dbReference>
<dbReference type="Proteomes" id="UP000001542">
    <property type="component" value="Unassembled WGS sequence"/>
</dbReference>
<gene>
    <name evidence="4" type="ORF">TVAG_259360</name>
</gene>
<dbReference type="SUPFAM" id="SSF56059">
    <property type="entry name" value="Glutathione synthetase ATP-binding domain-like"/>
    <property type="match status" value="1"/>
</dbReference>
<sequence length="418" mass="47622">MIGPGTEIDSTHAKYPVVKEAFSRVQVEASEDNPNAPIFWWDGDIYPKDFKNVGPNQRINKIPGMDYICYKSTFIHSMNQMRRLFTNFYKFFPLSFLLPHQFTDFQREHEKLQHLLRKPVTWIVKPRSGCCGHGIKLIQHVYEIGRKAESVVIQRYVAPYLLDGYKFDFRFYVLISNLSPYTVYIYKEGLARFCTEKYVPPSPDNLNDKFCHLTNTSINVENENPSTDFTKLASEVLAQIQNLIPKKSETVWRKICNATALTMLAMWSPIVNAISNCGTTSLDTIGTHYSFSSAGGIDKYNKFFHILGIDIMLNEFLNPIVLELNDRPSMMVTFDIEKELKTNLIVDTLHTISTDGSMVKSHSPNWEQILPADPSTPFAAVVDEVCSQSCSVLRSTSPMRIPKSSTYGAELTFADTKQ</sequence>
<dbReference type="KEGG" id="tva:4767786"/>
<reference evidence="4" key="1">
    <citation type="submission" date="2006-10" db="EMBL/GenBank/DDBJ databases">
        <authorList>
            <person name="Amadeo P."/>
            <person name="Zhao Q."/>
            <person name="Wortman J."/>
            <person name="Fraser-Liggett C."/>
            <person name="Carlton J."/>
        </authorList>
    </citation>
    <scope>NUCLEOTIDE SEQUENCE</scope>
    <source>
        <strain evidence="4">G3</strain>
    </source>
</reference>
<accession>A2EBY7</accession>
<dbReference type="VEuPathDB" id="TrichDB:TVAGG3_0652370"/>
<dbReference type="PANTHER" id="PTHR12241">
    <property type="entry name" value="TUBULIN POLYGLUTAMYLASE"/>
    <property type="match status" value="1"/>
</dbReference>
<keyword evidence="5" id="KW-1185">Reference proteome</keyword>
<dbReference type="PROSITE" id="PS51221">
    <property type="entry name" value="TTL"/>
    <property type="match status" value="1"/>
</dbReference>
<name>A2EBY7_TRIV3</name>
<dbReference type="SMR" id="A2EBY7"/>
<keyword evidence="2" id="KW-0547">Nucleotide-binding</keyword>
<dbReference type="GO" id="GO:0070740">
    <property type="term" value="F:tubulin-glutamic acid ligase activity"/>
    <property type="evidence" value="ECO:0000318"/>
    <property type="project" value="GO_Central"/>
</dbReference>
<dbReference type="EMBL" id="DS113349">
    <property type="protein sequence ID" value="EAY09855.1"/>
    <property type="molecule type" value="Genomic_DNA"/>
</dbReference>
<protein>
    <submittedName>
        <fullName evidence="4">Tubulin-tyrosine ligase family protein</fullName>
    </submittedName>
</protein>
<evidence type="ECO:0000313" key="4">
    <source>
        <dbReference type="EMBL" id="EAY09855.1"/>
    </source>
</evidence>
<keyword evidence="3" id="KW-0067">ATP-binding</keyword>
<proteinExistence type="predicted"/>
<reference evidence="4" key="2">
    <citation type="journal article" date="2007" name="Science">
        <title>Draft genome sequence of the sexually transmitted pathogen Trichomonas vaginalis.</title>
        <authorList>
            <person name="Carlton J.M."/>
            <person name="Hirt R.P."/>
            <person name="Silva J.C."/>
            <person name="Delcher A.L."/>
            <person name="Schatz M."/>
            <person name="Zhao Q."/>
            <person name="Wortman J.R."/>
            <person name="Bidwell S.L."/>
            <person name="Alsmark U.C.M."/>
            <person name="Besteiro S."/>
            <person name="Sicheritz-Ponten T."/>
            <person name="Noel C.J."/>
            <person name="Dacks J.B."/>
            <person name="Foster P.G."/>
            <person name="Simillion C."/>
            <person name="Van de Peer Y."/>
            <person name="Miranda-Saavedra D."/>
            <person name="Barton G.J."/>
            <person name="Westrop G.D."/>
            <person name="Mueller S."/>
            <person name="Dessi D."/>
            <person name="Fiori P.L."/>
            <person name="Ren Q."/>
            <person name="Paulsen I."/>
            <person name="Zhang H."/>
            <person name="Bastida-Corcuera F.D."/>
            <person name="Simoes-Barbosa A."/>
            <person name="Brown M.T."/>
            <person name="Hayes R.D."/>
            <person name="Mukherjee M."/>
            <person name="Okumura C.Y."/>
            <person name="Schneider R."/>
            <person name="Smith A.J."/>
            <person name="Vanacova S."/>
            <person name="Villalvazo M."/>
            <person name="Haas B.J."/>
            <person name="Pertea M."/>
            <person name="Feldblyum T.V."/>
            <person name="Utterback T.R."/>
            <person name="Shu C.L."/>
            <person name="Osoegawa K."/>
            <person name="de Jong P.J."/>
            <person name="Hrdy I."/>
            <person name="Horvathova L."/>
            <person name="Zubacova Z."/>
            <person name="Dolezal P."/>
            <person name="Malik S.B."/>
            <person name="Logsdon J.M. Jr."/>
            <person name="Henze K."/>
            <person name="Gupta A."/>
            <person name="Wang C.C."/>
            <person name="Dunne R.L."/>
            <person name="Upcroft J.A."/>
            <person name="Upcroft P."/>
            <person name="White O."/>
            <person name="Salzberg S.L."/>
            <person name="Tang P."/>
            <person name="Chiu C.-H."/>
            <person name="Lee Y.-S."/>
            <person name="Embley T.M."/>
            <person name="Coombs G.H."/>
            <person name="Mottram J.C."/>
            <person name="Tachezy J."/>
            <person name="Fraser-Liggett C.M."/>
            <person name="Johnson P.J."/>
        </authorList>
    </citation>
    <scope>NUCLEOTIDE SEQUENCE [LARGE SCALE GENOMIC DNA]</scope>
    <source>
        <strain evidence="4">G3</strain>
    </source>
</reference>
<evidence type="ECO:0000256" key="1">
    <source>
        <dbReference type="ARBA" id="ARBA00022598"/>
    </source>
</evidence>
<dbReference type="OrthoDB" id="202825at2759"/>
<dbReference type="VEuPathDB" id="TrichDB:TVAG_259360"/>
<dbReference type="RefSeq" id="XP_001322078.1">
    <property type="nucleotide sequence ID" value="XM_001322043.1"/>
</dbReference>
<dbReference type="Gene3D" id="3.30.470.20">
    <property type="entry name" value="ATP-grasp fold, B domain"/>
    <property type="match status" value="1"/>
</dbReference>
<evidence type="ECO:0000313" key="5">
    <source>
        <dbReference type="Proteomes" id="UP000001542"/>
    </source>
</evidence>
<dbReference type="GO" id="GO:0015631">
    <property type="term" value="F:tubulin binding"/>
    <property type="evidence" value="ECO:0000318"/>
    <property type="project" value="GO_Central"/>
</dbReference>
<dbReference type="InParanoid" id="A2EBY7"/>
<dbReference type="PANTHER" id="PTHR12241:SF154">
    <property type="entry name" value="TUBULIN POLYGLUTAMYLASE TTLL11"/>
    <property type="match status" value="1"/>
</dbReference>
<dbReference type="GO" id="GO:0000226">
    <property type="term" value="P:microtubule cytoskeleton organization"/>
    <property type="evidence" value="ECO:0000318"/>
    <property type="project" value="GO_Central"/>
</dbReference>
<evidence type="ECO:0000256" key="2">
    <source>
        <dbReference type="ARBA" id="ARBA00022741"/>
    </source>
</evidence>
<dbReference type="AlphaFoldDB" id="A2EBY7"/>
<evidence type="ECO:0000256" key="3">
    <source>
        <dbReference type="ARBA" id="ARBA00022840"/>
    </source>
</evidence>
<keyword evidence="1 4" id="KW-0436">Ligase</keyword>
<organism evidence="4 5">
    <name type="scientific">Trichomonas vaginalis (strain ATCC PRA-98 / G3)</name>
    <dbReference type="NCBI Taxonomy" id="412133"/>
    <lineage>
        <taxon>Eukaryota</taxon>
        <taxon>Metamonada</taxon>
        <taxon>Parabasalia</taxon>
        <taxon>Trichomonadida</taxon>
        <taxon>Trichomonadidae</taxon>
        <taxon>Trichomonas</taxon>
    </lineage>
</organism>
<dbReference type="eggNOG" id="KOG2158">
    <property type="taxonomic scope" value="Eukaryota"/>
</dbReference>
<dbReference type="InterPro" id="IPR004344">
    <property type="entry name" value="TTL/TTLL_fam"/>
</dbReference>
<dbReference type="GO" id="GO:0005524">
    <property type="term" value="F:ATP binding"/>
    <property type="evidence" value="ECO:0007669"/>
    <property type="project" value="UniProtKB-KW"/>
</dbReference>